<dbReference type="Gene3D" id="3.30.565.10">
    <property type="entry name" value="Histidine kinase-like ATPase, C-terminal domain"/>
    <property type="match status" value="1"/>
</dbReference>
<evidence type="ECO:0000256" key="2">
    <source>
        <dbReference type="ARBA" id="ARBA00004236"/>
    </source>
</evidence>
<evidence type="ECO:0000256" key="8">
    <source>
        <dbReference type="ARBA" id="ARBA00022592"/>
    </source>
</evidence>
<accession>A0A1B4XCZ7</accession>
<dbReference type="Pfam" id="PF13188">
    <property type="entry name" value="PAS_8"/>
    <property type="match status" value="1"/>
</dbReference>
<evidence type="ECO:0000256" key="19">
    <source>
        <dbReference type="SAM" id="Phobius"/>
    </source>
</evidence>
<protein>
    <recommendedName>
        <fullName evidence="4">Phosphate regulon sensor protein PhoR</fullName>
        <ecNumber evidence="3">2.7.13.3</ecNumber>
    </recommendedName>
</protein>
<evidence type="ECO:0000256" key="11">
    <source>
        <dbReference type="ARBA" id="ARBA00022741"/>
    </source>
</evidence>
<evidence type="ECO:0000256" key="9">
    <source>
        <dbReference type="ARBA" id="ARBA00022679"/>
    </source>
</evidence>
<keyword evidence="13" id="KW-0067">ATP-binding</keyword>
<dbReference type="GO" id="GO:0000155">
    <property type="term" value="F:phosphorelay sensor kinase activity"/>
    <property type="evidence" value="ECO:0007669"/>
    <property type="project" value="InterPro"/>
</dbReference>
<dbReference type="OrthoDB" id="9813151at2"/>
<dbReference type="InterPro" id="IPR014310">
    <property type="entry name" value="Sig_transdc_His_kinase_PhoR"/>
</dbReference>
<organism evidence="21 22">
    <name type="scientific">Sulfuricaulis limicola</name>
    <dbReference type="NCBI Taxonomy" id="1620215"/>
    <lineage>
        <taxon>Bacteria</taxon>
        <taxon>Pseudomonadati</taxon>
        <taxon>Pseudomonadota</taxon>
        <taxon>Gammaproteobacteria</taxon>
        <taxon>Acidiferrobacterales</taxon>
        <taxon>Acidiferrobacteraceae</taxon>
        <taxon>Sulfuricaulis</taxon>
    </lineage>
</organism>
<evidence type="ECO:0000256" key="13">
    <source>
        <dbReference type="ARBA" id="ARBA00022840"/>
    </source>
</evidence>
<dbReference type="CDD" id="cd00082">
    <property type="entry name" value="HisKA"/>
    <property type="match status" value="1"/>
</dbReference>
<gene>
    <name evidence="21" type="ORF">SCL_0356</name>
</gene>
<sequence length="440" mass="49305">MPQTIWREIWILVGIAITSLVLGLITGRLFLIAAIGFGLYIFFTLRHLQRLRHWLRNRQQAEIPDAGGLWGDVFDEIRQLMKQTENREDRLNDMLTRFQSAAAAMPDAMVILSQESDIEWANPSAGRLFGIRYPRDAGTRLFNLLRDPDFVQYLQHGDYSELLEIDSPENSEIKLSIQVTPFGSLQKLVIGRDVTRLARLEQMRRHFVANVSHELRTPLTVLGGFVETLGHMDQIRMEDLKKYLATMQEQAVRMQRLVDDLLMLSKLETAAPRTHDETVDVTALLAGLKEQAELLSGEQHHVITVETDKSLRLLGSREELLSAFSNLVNNAVRYTPAGGRIALAWKAAPDGSACFSVSDTGEGIALEHVPHLTERFYRVDTARSRASGGTGLGLSIVKHVLLRHDARLDIESEPGVGSTFTCVFPTARARRVDHPVSGIA</sequence>
<evidence type="ECO:0000256" key="4">
    <source>
        <dbReference type="ARBA" id="ARBA00019665"/>
    </source>
</evidence>
<dbReference type="NCBIfam" id="TIGR02966">
    <property type="entry name" value="phoR_proteo"/>
    <property type="match status" value="1"/>
</dbReference>
<dbReference type="InterPro" id="IPR036890">
    <property type="entry name" value="HATPase_C_sf"/>
</dbReference>
<dbReference type="EMBL" id="AP014879">
    <property type="protein sequence ID" value="BAV32678.1"/>
    <property type="molecule type" value="Genomic_DNA"/>
</dbReference>
<evidence type="ECO:0000313" key="22">
    <source>
        <dbReference type="Proteomes" id="UP000243180"/>
    </source>
</evidence>
<dbReference type="Proteomes" id="UP000243180">
    <property type="component" value="Chromosome"/>
</dbReference>
<dbReference type="Pfam" id="PF02518">
    <property type="entry name" value="HATPase_c"/>
    <property type="match status" value="1"/>
</dbReference>
<dbReference type="Gene3D" id="1.10.287.130">
    <property type="match status" value="1"/>
</dbReference>
<dbReference type="InterPro" id="IPR003661">
    <property type="entry name" value="HisK_dim/P_dom"/>
</dbReference>
<dbReference type="Pfam" id="PF00512">
    <property type="entry name" value="HisKA"/>
    <property type="match status" value="1"/>
</dbReference>
<dbReference type="NCBIfam" id="NF008235">
    <property type="entry name" value="PRK11006.1"/>
    <property type="match status" value="1"/>
</dbReference>
<keyword evidence="5" id="KW-0813">Transport</keyword>
<comment type="subcellular location">
    <subcellularLocation>
        <location evidence="2">Cell membrane</location>
    </subcellularLocation>
</comment>
<dbReference type="PRINTS" id="PR00344">
    <property type="entry name" value="BCTRLSENSOR"/>
</dbReference>
<dbReference type="InterPro" id="IPR003594">
    <property type="entry name" value="HATPase_dom"/>
</dbReference>
<dbReference type="GO" id="GO:0006817">
    <property type="term" value="P:phosphate ion transport"/>
    <property type="evidence" value="ECO:0007669"/>
    <property type="project" value="UniProtKB-KW"/>
</dbReference>
<evidence type="ECO:0000259" key="20">
    <source>
        <dbReference type="PROSITE" id="PS50109"/>
    </source>
</evidence>
<evidence type="ECO:0000256" key="6">
    <source>
        <dbReference type="ARBA" id="ARBA00022475"/>
    </source>
</evidence>
<dbReference type="GO" id="GO:0005524">
    <property type="term" value="F:ATP binding"/>
    <property type="evidence" value="ECO:0007669"/>
    <property type="project" value="UniProtKB-KW"/>
</dbReference>
<dbReference type="RefSeq" id="WP_096359412.1">
    <property type="nucleotide sequence ID" value="NZ_AP014879.1"/>
</dbReference>
<evidence type="ECO:0000256" key="12">
    <source>
        <dbReference type="ARBA" id="ARBA00022777"/>
    </source>
</evidence>
<proteinExistence type="predicted"/>
<keyword evidence="10 19" id="KW-0812">Transmembrane</keyword>
<evidence type="ECO:0000256" key="18">
    <source>
        <dbReference type="SAM" id="Coils"/>
    </source>
</evidence>
<keyword evidence="16 19" id="KW-0472">Membrane</keyword>
<dbReference type="InterPro" id="IPR004358">
    <property type="entry name" value="Sig_transdc_His_kin-like_C"/>
</dbReference>
<dbReference type="SUPFAM" id="SSF55785">
    <property type="entry name" value="PYP-like sensor domain (PAS domain)"/>
    <property type="match status" value="1"/>
</dbReference>
<dbReference type="SMART" id="SM00388">
    <property type="entry name" value="HisKA"/>
    <property type="match status" value="1"/>
</dbReference>
<dbReference type="FunCoup" id="A0A1B4XCZ7">
    <property type="interactions" value="590"/>
</dbReference>
<dbReference type="GO" id="GO:0016036">
    <property type="term" value="P:cellular response to phosphate starvation"/>
    <property type="evidence" value="ECO:0007669"/>
    <property type="project" value="TreeGrafter"/>
</dbReference>
<dbReference type="InterPro" id="IPR035965">
    <property type="entry name" value="PAS-like_dom_sf"/>
</dbReference>
<dbReference type="InterPro" id="IPR036097">
    <property type="entry name" value="HisK_dim/P_sf"/>
</dbReference>
<dbReference type="FunFam" id="1.10.287.130:FF:000008">
    <property type="entry name" value="Two-component sensor histidine kinase"/>
    <property type="match status" value="1"/>
</dbReference>
<dbReference type="KEGG" id="slim:SCL_0356"/>
<evidence type="ECO:0000313" key="21">
    <source>
        <dbReference type="EMBL" id="BAV32678.1"/>
    </source>
</evidence>
<evidence type="ECO:0000256" key="15">
    <source>
        <dbReference type="ARBA" id="ARBA00023012"/>
    </source>
</evidence>
<dbReference type="GO" id="GO:0005886">
    <property type="term" value="C:plasma membrane"/>
    <property type="evidence" value="ECO:0007669"/>
    <property type="project" value="UniProtKB-SubCell"/>
</dbReference>
<dbReference type="FunFam" id="3.30.565.10:FF:000006">
    <property type="entry name" value="Sensor histidine kinase WalK"/>
    <property type="match status" value="1"/>
</dbReference>
<evidence type="ECO:0000256" key="10">
    <source>
        <dbReference type="ARBA" id="ARBA00022692"/>
    </source>
</evidence>
<evidence type="ECO:0000256" key="16">
    <source>
        <dbReference type="ARBA" id="ARBA00023136"/>
    </source>
</evidence>
<dbReference type="Gene3D" id="3.30.450.20">
    <property type="entry name" value="PAS domain"/>
    <property type="match status" value="1"/>
</dbReference>
<keyword evidence="7" id="KW-0597">Phosphoprotein</keyword>
<dbReference type="SMART" id="SM00387">
    <property type="entry name" value="HATPase_c"/>
    <property type="match status" value="1"/>
</dbReference>
<dbReference type="InterPro" id="IPR000014">
    <property type="entry name" value="PAS"/>
</dbReference>
<evidence type="ECO:0000256" key="7">
    <source>
        <dbReference type="ARBA" id="ARBA00022553"/>
    </source>
</evidence>
<keyword evidence="12 21" id="KW-0418">Kinase</keyword>
<dbReference type="PANTHER" id="PTHR45453:SF1">
    <property type="entry name" value="PHOSPHATE REGULON SENSOR PROTEIN PHOR"/>
    <property type="match status" value="1"/>
</dbReference>
<dbReference type="EC" id="2.7.13.3" evidence="3"/>
<comment type="function">
    <text evidence="17">Member of the two-component regulatory system PhoR/PhoB involved in the phosphate regulon genes expression. PhoR may function as a membrane-associated protein kinase that phosphorylates PhoB in response to environmental signals.</text>
</comment>
<keyword evidence="22" id="KW-1185">Reference proteome</keyword>
<dbReference type="InterPro" id="IPR050351">
    <property type="entry name" value="BphY/WalK/GraS-like"/>
</dbReference>
<evidence type="ECO:0000256" key="3">
    <source>
        <dbReference type="ARBA" id="ARBA00012438"/>
    </source>
</evidence>
<dbReference type="SMART" id="SM00091">
    <property type="entry name" value="PAS"/>
    <property type="match status" value="1"/>
</dbReference>
<keyword evidence="11" id="KW-0547">Nucleotide-binding</keyword>
<dbReference type="GO" id="GO:0004721">
    <property type="term" value="F:phosphoprotein phosphatase activity"/>
    <property type="evidence" value="ECO:0007669"/>
    <property type="project" value="InterPro"/>
</dbReference>
<dbReference type="InParanoid" id="A0A1B4XCZ7"/>
<evidence type="ECO:0000256" key="14">
    <source>
        <dbReference type="ARBA" id="ARBA00022989"/>
    </source>
</evidence>
<dbReference type="InterPro" id="IPR005467">
    <property type="entry name" value="His_kinase_dom"/>
</dbReference>
<name>A0A1B4XCZ7_9GAMM</name>
<evidence type="ECO:0000256" key="17">
    <source>
        <dbReference type="ARBA" id="ARBA00025207"/>
    </source>
</evidence>
<evidence type="ECO:0000256" key="5">
    <source>
        <dbReference type="ARBA" id="ARBA00022448"/>
    </source>
</evidence>
<reference evidence="21 22" key="1">
    <citation type="submission" date="2015-05" db="EMBL/GenBank/DDBJ databases">
        <title>Complete genome sequence of a sulfur-oxidizing gammaproteobacterium strain HA5.</title>
        <authorList>
            <person name="Miura A."/>
            <person name="Kojima H."/>
            <person name="Fukui M."/>
        </authorList>
    </citation>
    <scope>NUCLEOTIDE SEQUENCE [LARGE SCALE GENOMIC DNA]</scope>
    <source>
        <strain evidence="21 22">HA5</strain>
    </source>
</reference>
<dbReference type="PANTHER" id="PTHR45453">
    <property type="entry name" value="PHOSPHATE REGULON SENSOR PROTEIN PHOR"/>
    <property type="match status" value="1"/>
</dbReference>
<keyword evidence="6" id="KW-1003">Cell membrane</keyword>
<feature type="domain" description="Histidine kinase" evidence="20">
    <location>
        <begin position="210"/>
        <end position="428"/>
    </location>
</feature>
<dbReference type="SUPFAM" id="SSF47384">
    <property type="entry name" value="Homodimeric domain of signal transducing histidine kinase"/>
    <property type="match status" value="1"/>
</dbReference>
<keyword evidence="14 19" id="KW-1133">Transmembrane helix</keyword>
<dbReference type="CDD" id="cd00130">
    <property type="entry name" value="PAS"/>
    <property type="match status" value="1"/>
</dbReference>
<keyword evidence="8" id="KW-0592">Phosphate transport</keyword>
<dbReference type="Pfam" id="PF11808">
    <property type="entry name" value="PhoR"/>
    <property type="match status" value="1"/>
</dbReference>
<evidence type="ECO:0000256" key="1">
    <source>
        <dbReference type="ARBA" id="ARBA00000085"/>
    </source>
</evidence>
<keyword evidence="18" id="KW-0175">Coiled coil</keyword>
<dbReference type="InterPro" id="IPR021766">
    <property type="entry name" value="PhoR_N"/>
</dbReference>
<keyword evidence="15" id="KW-0902">Two-component regulatory system</keyword>
<comment type="catalytic activity">
    <reaction evidence="1">
        <text>ATP + protein L-histidine = ADP + protein N-phospho-L-histidine.</text>
        <dbReference type="EC" id="2.7.13.3"/>
    </reaction>
</comment>
<dbReference type="SUPFAM" id="SSF55874">
    <property type="entry name" value="ATPase domain of HSP90 chaperone/DNA topoisomerase II/histidine kinase"/>
    <property type="match status" value="1"/>
</dbReference>
<feature type="coiled-coil region" evidence="18">
    <location>
        <begin position="74"/>
        <end position="101"/>
    </location>
</feature>
<dbReference type="PROSITE" id="PS50109">
    <property type="entry name" value="HIS_KIN"/>
    <property type="match status" value="1"/>
</dbReference>
<feature type="transmembrane region" description="Helical" evidence="19">
    <location>
        <begin position="31"/>
        <end position="48"/>
    </location>
</feature>
<dbReference type="AlphaFoldDB" id="A0A1B4XCZ7"/>
<keyword evidence="9" id="KW-0808">Transferase</keyword>